<name>A0A7K5XID3_9CHAR</name>
<feature type="region of interest" description="Disordered" evidence="10">
    <location>
        <begin position="2778"/>
        <end position="2814"/>
    </location>
</feature>
<feature type="region of interest" description="Disordered" evidence="10">
    <location>
        <begin position="208"/>
        <end position="408"/>
    </location>
</feature>
<feature type="compositionally biased region" description="Basic and acidic residues" evidence="10">
    <location>
        <begin position="2804"/>
        <end position="2814"/>
    </location>
</feature>
<comment type="caution">
    <text evidence="12">The sequence shown here is derived from an EMBL/GenBank/DDBJ whole genome shotgun (WGS) entry which is preliminary data.</text>
</comment>
<feature type="region of interest" description="Disordered" evidence="10">
    <location>
        <begin position="1144"/>
        <end position="1171"/>
    </location>
</feature>
<dbReference type="GO" id="GO:0003713">
    <property type="term" value="F:transcription coactivator activity"/>
    <property type="evidence" value="ECO:0007669"/>
    <property type="project" value="TreeGrafter"/>
</dbReference>
<keyword evidence="13" id="KW-1185">Reference proteome</keyword>
<dbReference type="PANTHER" id="PTHR45888:SF2">
    <property type="entry name" value="HISTONE-LYSINE N-METHYLTRANSFERASE 2D"/>
    <property type="match status" value="1"/>
</dbReference>
<dbReference type="GO" id="GO:0032259">
    <property type="term" value="P:methylation"/>
    <property type="evidence" value="ECO:0007669"/>
    <property type="project" value="UniProtKB-KW"/>
</dbReference>
<dbReference type="InterPro" id="IPR036910">
    <property type="entry name" value="HMG_box_dom_sf"/>
</dbReference>
<evidence type="ECO:0000256" key="7">
    <source>
        <dbReference type="ARBA" id="ARBA00023163"/>
    </source>
</evidence>
<sequence>MESKDVQQLFKDVLGSAERGEQPLNCVAAGMEASSAGQDPSRAQRPFLQGDLQLSGQGGVSLGSLSGAISLESYSGVCQSPFLDNRERSGFFSPDHCEPESPWASSSAATTPSTPTTPTTEGEGDGLSYNQRSLQRWEKDEELGELSTISPVLYANMNFPNLKQDYPDWSSRCKQIMKLWRKVPATDKAPYLQKAKDNRAAHRINKVQKQAESQINKQTKGEGLRKPERPSLHLRIPVPPGAQPVYIGSPPAAGEGFLKPPAGAGGGPESPSDLFLKLPPQSPAQVPSHDPYGTAPAYALEPRFPSPLGQSPTAGAAFQPFPSQPQPLTGPRAVPGSQPPDFHPTPPGTPRHQAGTPDPFLKPRCPSLDNLSVPGSPGARPPEALLSPLPFGEQKKGLEMKKEEGGSLGICSPGYAPTMGYGDSPGGPHLSAAELKAADVFKAPMTPRASQVEPQSPGLGHRPPDSHPLAPSPPSHPDHYRFCQSPVTPRFQSPDPYSQPPSRPQSRDPFTPLHKPPRPQMPEPGFKSVPLSHSPVAGGGFGGTPVGEPHAKAPGGQQPPFARSPGASVFPGSQPPMRFTFPPAVSEPLKGSPSHQPHGINSHYVPGKPQSSAYASSPGFHQASSPLGPGTAAAETYSLSPLRPPSVLPQQLPAPPQQQDTTVTFLPRATLGPPADKREEVAAGLSAPPNRDLAELPGSQDGTLTTMSQSELEKQRQRQRLRELLIRQQIQRNSLRQEKESAAAAAATSPAGWAPEASIQAFELGRGMAPYQPAQDKGLLGTLATAPSTGKLPGSVMVQAAFTQDERLSRPPPAATPSTLDINGRTAVGPPQAFYPRGVFPAPSPQQQHLWQQQQQAAAALRLPVTSRFTPSAAGTPVGSLGTRLPAPTETVPTSPAALGGPFIELRHNMQKGPGGVMGSPFAPQAPRPRFFLPGEEGTPQALCAPVVPMQALPTPALQPPKMPVPLPPASPQGAEMSNSHHQPQAKAATPLPLPAPSLELQHVPPRPLSSSSALHPEGPKDSPTPDPTPAPAPGKSHLSLEGGRLPCEVSVEPDLDDDFGSHKDLEDDDDLANLSLDPDVAKGDDDLDNLDSLETADPHLDDLLNGGEFDLLAYTDPELDTGDKKDIFNEHLRLVESANEKAEREAQLKTELPAHSLKLPDAGDSKDTAPSVEDQEVAKEGLVPGVGLGPAPCLTGAALVPDPAFKAQGTEAKAGSLPTNVKPKLEDGCLKTSPCQFTTSGPERLPVPIKSEALQGADKISASLGLGLKSGQTLLSPGAGPARLGLTHFTNSGHTGVPVPEKDPYAGPGRGLAPAQPGNQSNPLLEKFELDGGALGLGSAQQSPADDLDKMESSLVASELPLLIEDLLEHEKKELQKKQQMSAHLPRGTAHLPAPGHPMLHTVVAGQPPEGQPPRLGAPQPPLQLGLVARPPLMPPQPPRLGTPQQGQALAPHMGMAPGQPHILAAPHGVQVALAQPQQSQQQVLVQKPMAGVQPPTLGVKPPQLIMQQQLANSFFPDTADLDKFAAEDIMDPIAKAKMVALKGIKKVMAQGSIGVAPGMNRQQVSLLAQRLSGGPAVSEMQNHLLAGSGQERSGTDPTQARPNPPTFAQGVINEADQRQYEEWLFHTQQLLQMQLKVLEEQIGAHRKSRKALCAKQRTAKKAGREFPEADAEKLKLVTEQQSKIQKQLDQVRKQQKEHTNLMAEYRNKQQQHQHQASAVMALSPSQSPRLMSKLPGQLLSTHSIQQPAGAMVGAQGLGQQPGQPTGLRLPQGGVSMAMQQGLSFMGQQAVGNAPVPGTSNAFFAGNPALRGLAADSRLMQERQLQRMQLAQKLQQQNMLGQGSLQQQPGVMGQASMQQPGVMGQASMQQQGVMAQASMQQQGVMAQASMQQQGVMAQASMQQQGVMAQASMQQPGMMGQASMQQSGVMAQASMQQQGIMAQASMQQPSVMGQASMQQPGVMGQASMQQPGVMGQTSMQPQGIMAQTSMQQPGIMGQASMQQPGVMAQTSMQQPGVMGQASMHQPGVMGQTSMQQPGIMTQTSMQQPGVMGQGSMQPAAMVGQPSLLGQQQPAPAPQPGAVGQPMVPKQPGLMGSQQSLLVQQLSPQQQPALLGHAQAPGLQHQAVLGHPPPQRQVLLASHQQRVLGSPQLAPQTPGMLGHRLMLSQQLGQSRTLLAPQQQQNTAATQTGLLGLGQGQPPIQHFPQHGAVGQAPSVLHLSQGMQPAPAVLAAKDQPGGADGSTLPAEGSESGGQLHGVPQEQQGALNPPGLGGSEPPTPKHQAELGQGQQLLLASPQPGVLGSQPTLRAAPVQPGTLLAPPLQSPGAARPELSQQHGDATGMAEPPLGCGTGQAQGMALPQALRPLEQPGKGPSGSLQGQPQPPRLQSPGQHKAGPAVPSQGMAVLPPGLLGQVPGPVMGQIRAQLQGVLAKNPQLRHLTPQQQQQLQALLVQRHQQSLLQQNQALRPPGPFSGQAPDHGSPTPAARQPSRPLGPVFQPRPGALAEAQSGFATEQGRVLAGQPPQQPLAELVQAALAARGPQPGLVRLPTPPAPSPLGCAPQHLASPEQSPQEPKKMSPGVPVSDPSPAAPAEQGLMPKPSSTLPDPAHGPWDPEAPSADPADPGKTHINGAVPEGAPTAGEPHRVLVKQEPKEEVVAVAQCELDADEAAKPEANGDSGVSQANSLLAPGGRSEAGHLLLQKLLRAKNVQLSAQSPGELNGHTESRGVGSEPRLQPVLLGREVSGVLWGRMAGDGHRAMLSMAPALLSFPRILLLPGSQQPPSPSECRRAMSGSQHPARSCGRMRDCVPARPS</sequence>
<feature type="region of interest" description="Disordered" evidence="10">
    <location>
        <begin position="955"/>
        <end position="1100"/>
    </location>
</feature>
<dbReference type="PANTHER" id="PTHR45888">
    <property type="entry name" value="HL01030P-RELATED"/>
    <property type="match status" value="1"/>
</dbReference>
<feature type="compositionally biased region" description="Low complexity" evidence="10">
    <location>
        <begin position="2285"/>
        <end position="2295"/>
    </location>
</feature>
<dbReference type="GO" id="GO:0044666">
    <property type="term" value="C:MLL3/4 complex"/>
    <property type="evidence" value="ECO:0007669"/>
    <property type="project" value="TreeGrafter"/>
</dbReference>
<dbReference type="FunFam" id="1.10.30.10:FF:000009">
    <property type="entry name" value="Histone-lysine N-methyltransferase"/>
    <property type="match status" value="1"/>
</dbReference>
<dbReference type="Proteomes" id="UP000586671">
    <property type="component" value="Unassembled WGS sequence"/>
</dbReference>
<evidence type="ECO:0000256" key="10">
    <source>
        <dbReference type="SAM" id="MobiDB-lite"/>
    </source>
</evidence>
<feature type="region of interest" description="Disordered" evidence="10">
    <location>
        <begin position="1290"/>
        <end position="1323"/>
    </location>
</feature>
<evidence type="ECO:0000256" key="5">
    <source>
        <dbReference type="ARBA" id="ARBA00022833"/>
    </source>
</evidence>
<evidence type="ECO:0000256" key="1">
    <source>
        <dbReference type="ARBA" id="ARBA00004123"/>
    </source>
</evidence>
<feature type="region of interest" description="Disordered" evidence="10">
    <location>
        <begin position="91"/>
        <end position="127"/>
    </location>
</feature>
<dbReference type="CDD" id="cd22027">
    <property type="entry name" value="HMG-box_KMT2D"/>
    <property type="match status" value="1"/>
</dbReference>
<feature type="region of interest" description="Disordered" evidence="10">
    <location>
        <begin position="2466"/>
        <end position="2502"/>
    </location>
</feature>
<proteinExistence type="predicted"/>
<gene>
    <name evidence="12" type="primary">Kmt2d_1</name>
    <name evidence="12" type="ORF">DROARD_R14253</name>
</gene>
<evidence type="ECO:0000256" key="4">
    <source>
        <dbReference type="ARBA" id="ARBA00022771"/>
    </source>
</evidence>
<feature type="region of interest" description="Disordered" evidence="10">
    <location>
        <begin position="2232"/>
        <end position="2405"/>
    </location>
</feature>
<evidence type="ECO:0000313" key="13">
    <source>
        <dbReference type="Proteomes" id="UP000586671"/>
    </source>
</evidence>
<dbReference type="Gene3D" id="1.10.30.10">
    <property type="entry name" value="High mobility group box domain"/>
    <property type="match status" value="1"/>
</dbReference>
<dbReference type="GO" id="GO:0042800">
    <property type="term" value="F:histone H3K4 methyltransferase activity"/>
    <property type="evidence" value="ECO:0007669"/>
    <property type="project" value="TreeGrafter"/>
</dbReference>
<keyword evidence="5" id="KW-0862">Zinc</keyword>
<feature type="coiled-coil region" evidence="9">
    <location>
        <begin position="1676"/>
        <end position="1713"/>
    </location>
</feature>
<feature type="region of interest" description="Disordered" evidence="10">
    <location>
        <begin position="1391"/>
        <end position="1417"/>
    </location>
</feature>
<feature type="compositionally biased region" description="Pro residues" evidence="10">
    <location>
        <begin position="337"/>
        <end position="349"/>
    </location>
</feature>
<keyword evidence="3" id="KW-0677">Repeat</keyword>
<reference evidence="12 13" key="1">
    <citation type="submission" date="2019-09" db="EMBL/GenBank/DDBJ databases">
        <title>Bird 10,000 Genomes (B10K) Project - Family phase.</title>
        <authorList>
            <person name="Zhang G."/>
        </authorList>
    </citation>
    <scope>NUCLEOTIDE SEQUENCE [LARGE SCALE GENOMIC DNA]</scope>
    <source>
        <strain evidence="12">B10K-DU-012-55</strain>
        <tissue evidence="12">Muscle</tissue>
    </source>
</reference>
<dbReference type="InterPro" id="IPR009071">
    <property type="entry name" value="HMG_box_dom"/>
</dbReference>
<keyword evidence="8" id="KW-0539">Nucleus</keyword>
<dbReference type="GO" id="GO:0045944">
    <property type="term" value="P:positive regulation of transcription by RNA polymerase II"/>
    <property type="evidence" value="ECO:0007669"/>
    <property type="project" value="TreeGrafter"/>
</dbReference>
<evidence type="ECO:0000259" key="11">
    <source>
        <dbReference type="SMART" id="SM00398"/>
    </source>
</evidence>
<accession>A0A7K5XID3</accession>
<feature type="compositionally biased region" description="Polar residues" evidence="10">
    <location>
        <begin position="1592"/>
        <end position="1603"/>
    </location>
</feature>
<evidence type="ECO:0000256" key="3">
    <source>
        <dbReference type="ARBA" id="ARBA00022737"/>
    </source>
</evidence>
<evidence type="ECO:0000313" key="12">
    <source>
        <dbReference type="EMBL" id="NWU52726.1"/>
    </source>
</evidence>
<keyword evidence="7" id="KW-0804">Transcription</keyword>
<feature type="compositionally biased region" description="Pro residues" evidence="10">
    <location>
        <begin position="957"/>
        <end position="971"/>
    </location>
</feature>
<feature type="compositionally biased region" description="Pro residues" evidence="10">
    <location>
        <begin position="642"/>
        <end position="656"/>
    </location>
</feature>
<feature type="region of interest" description="Disordered" evidence="10">
    <location>
        <begin position="2715"/>
        <end position="2734"/>
    </location>
</feature>
<keyword evidence="12" id="KW-0808">Transferase</keyword>
<keyword evidence="6" id="KW-0805">Transcription regulation</keyword>
<feature type="region of interest" description="Disordered" evidence="10">
    <location>
        <begin position="441"/>
        <end position="716"/>
    </location>
</feature>
<feature type="domain" description="HMG box" evidence="11">
    <location>
        <begin position="143"/>
        <end position="211"/>
    </location>
</feature>
<feature type="compositionally biased region" description="Polar residues" evidence="10">
    <location>
        <begin position="208"/>
        <end position="218"/>
    </location>
</feature>
<dbReference type="GO" id="GO:0008270">
    <property type="term" value="F:zinc ion binding"/>
    <property type="evidence" value="ECO:0007669"/>
    <property type="project" value="UniProtKB-KW"/>
</dbReference>
<evidence type="ECO:0000256" key="2">
    <source>
        <dbReference type="ARBA" id="ARBA00022723"/>
    </source>
</evidence>
<feature type="compositionally biased region" description="Pro residues" evidence="10">
    <location>
        <begin position="1023"/>
        <end position="1033"/>
    </location>
</feature>
<feature type="compositionally biased region" description="Low complexity" evidence="10">
    <location>
        <begin position="2612"/>
        <end position="2625"/>
    </location>
</feature>
<evidence type="ECO:0000256" key="8">
    <source>
        <dbReference type="ARBA" id="ARBA00023242"/>
    </source>
</evidence>
<feature type="non-terminal residue" evidence="12">
    <location>
        <position position="1"/>
    </location>
</feature>
<feature type="region of interest" description="Disordered" evidence="10">
    <location>
        <begin position="919"/>
        <end position="938"/>
    </location>
</feature>
<feature type="region of interest" description="Disordered" evidence="10">
    <location>
        <begin position="1589"/>
        <end position="1610"/>
    </location>
</feature>
<feature type="compositionally biased region" description="Basic and acidic residues" evidence="10">
    <location>
        <begin position="219"/>
        <end position="231"/>
    </location>
</feature>
<feature type="compositionally biased region" description="Low complexity" evidence="10">
    <location>
        <begin position="2369"/>
        <end position="2381"/>
    </location>
</feature>
<feature type="compositionally biased region" description="Polar residues" evidence="10">
    <location>
        <begin position="700"/>
        <end position="710"/>
    </location>
</feature>
<evidence type="ECO:0000256" key="9">
    <source>
        <dbReference type="SAM" id="Coils"/>
    </source>
</evidence>
<feature type="compositionally biased region" description="Basic and acidic residues" evidence="10">
    <location>
        <begin position="393"/>
        <end position="405"/>
    </location>
</feature>
<keyword evidence="12" id="KW-0489">Methyltransferase</keyword>
<feature type="compositionally biased region" description="Low complexity" evidence="10">
    <location>
        <begin position="100"/>
        <end position="121"/>
    </location>
</feature>
<protein>
    <submittedName>
        <fullName evidence="12">KMT2D methyltransferase</fullName>
    </submittedName>
</protein>
<feature type="compositionally biased region" description="Low complexity" evidence="10">
    <location>
        <begin position="983"/>
        <end position="1002"/>
    </location>
</feature>
<comment type="subcellular location">
    <subcellularLocation>
        <location evidence="1">Nucleus</location>
    </subcellularLocation>
</comment>
<dbReference type="EMBL" id="VYZM01011686">
    <property type="protein sequence ID" value="NWU52726.1"/>
    <property type="molecule type" value="Genomic_DNA"/>
</dbReference>
<dbReference type="SMART" id="SM00398">
    <property type="entry name" value="HMG"/>
    <property type="match status" value="1"/>
</dbReference>
<feature type="non-terminal residue" evidence="12">
    <location>
        <position position="2814"/>
    </location>
</feature>
<organism evidence="12 13">
    <name type="scientific">Dromas ardeola</name>
    <dbReference type="NCBI Taxonomy" id="458190"/>
    <lineage>
        <taxon>Eukaryota</taxon>
        <taxon>Metazoa</taxon>
        <taxon>Chordata</taxon>
        <taxon>Craniata</taxon>
        <taxon>Vertebrata</taxon>
        <taxon>Euteleostomi</taxon>
        <taxon>Archelosauria</taxon>
        <taxon>Archosauria</taxon>
        <taxon>Dinosauria</taxon>
        <taxon>Saurischia</taxon>
        <taxon>Theropoda</taxon>
        <taxon>Coelurosauria</taxon>
        <taxon>Aves</taxon>
        <taxon>Neognathae</taxon>
        <taxon>Neoaves</taxon>
        <taxon>Charadriiformes</taxon>
        <taxon>Dromadidae</taxon>
        <taxon>Dromas</taxon>
    </lineage>
</organism>
<keyword evidence="4" id="KW-0863">Zinc-finger</keyword>
<feature type="region of interest" description="Disordered" evidence="10">
    <location>
        <begin position="2543"/>
        <end position="2641"/>
    </location>
</feature>
<feature type="region of interest" description="Disordered" evidence="10">
    <location>
        <begin position="871"/>
        <end position="896"/>
    </location>
</feature>
<keyword evidence="9" id="KW-0175">Coiled coil</keyword>
<feature type="compositionally biased region" description="Low complexity" evidence="10">
    <location>
        <begin position="2579"/>
        <end position="2593"/>
    </location>
</feature>
<evidence type="ECO:0000256" key="6">
    <source>
        <dbReference type="ARBA" id="ARBA00023015"/>
    </source>
</evidence>
<feature type="region of interest" description="Disordered" evidence="10">
    <location>
        <begin position="806"/>
        <end position="825"/>
    </location>
</feature>
<feature type="compositionally biased region" description="Low complexity" evidence="10">
    <location>
        <begin position="921"/>
        <end position="934"/>
    </location>
</feature>
<dbReference type="SUPFAM" id="SSF47095">
    <property type="entry name" value="HMG-box"/>
    <property type="match status" value="1"/>
</dbReference>
<keyword evidence="2" id="KW-0479">Metal-binding</keyword>